<dbReference type="AlphaFoldDB" id="A0A1F5UUX1"/>
<comment type="caution">
    <text evidence="3">The sequence shown here is derived from an EMBL/GenBank/DDBJ whole genome shotgun (WGS) entry which is preliminary data.</text>
</comment>
<dbReference type="Pfam" id="PF18911">
    <property type="entry name" value="PKD_4"/>
    <property type="match status" value="2"/>
</dbReference>
<dbReference type="CDD" id="cd00146">
    <property type="entry name" value="PKD"/>
    <property type="match status" value="2"/>
</dbReference>
<dbReference type="Gene3D" id="2.60.40.10">
    <property type="entry name" value="Immunoglobulins"/>
    <property type="match status" value="2"/>
</dbReference>
<feature type="domain" description="PKD" evidence="2">
    <location>
        <begin position="28"/>
        <end position="114"/>
    </location>
</feature>
<protein>
    <recommendedName>
        <fullName evidence="2">PKD domain-containing protein</fullName>
    </recommendedName>
</protein>
<dbReference type="PROSITE" id="PS50093">
    <property type="entry name" value="PKD"/>
    <property type="match status" value="2"/>
</dbReference>
<dbReference type="EMBL" id="MFGX01000067">
    <property type="protein sequence ID" value="OGF54956.1"/>
    <property type="molecule type" value="Genomic_DNA"/>
</dbReference>
<dbReference type="SUPFAM" id="SSF49299">
    <property type="entry name" value="PKD domain"/>
    <property type="match status" value="2"/>
</dbReference>
<dbReference type="InterPro" id="IPR013783">
    <property type="entry name" value="Ig-like_fold"/>
</dbReference>
<feature type="domain" description="PKD" evidence="2">
    <location>
        <begin position="124"/>
        <end position="206"/>
    </location>
</feature>
<sequence>MNISKRELAILWLISLVMLSGCSAPNQSPTAKITNPQEGVSQGSIVEFQGHASDPDGRIQTYHWSFGDGETNGDLQPTHTYAQSGEYRVEFSVTDDRSTSARDAMTIQVQVGPKAIATLRPAQSDAMVILQHISGEAPLTVAFDGLRSTAEPGANIAIWEWDFGDGEKEMEPSPVHIYTRSGEYQPVLTVTDDRGRASQAELSVQVSSYEAVEATLQVKDLTLRYALYDKQTKTASAGPSMIYQYVVDAPRKLTEEEIRAVLEDIVKNAQQRPRVSRITAYLFSKTKTNFMVPRDYDHYLGNAVWDNTELPEKAFSFSVSRAYLSGKTMAVLGYTIREDLLKSDDSDCGELCESHRIALVEIAIQDEPICRGLLLNTIREIARWRLSADYDGFLVNVYSKDGSQSLAQVLGMRGQSLTIQQLPTKKFINLPSQWDVKDQALWIHFGQAPAC</sequence>
<feature type="chain" id="PRO_5009521803" description="PKD domain-containing protein" evidence="1">
    <location>
        <begin position="24"/>
        <end position="451"/>
    </location>
</feature>
<reference evidence="3 4" key="1">
    <citation type="journal article" date="2016" name="Nat. Commun.">
        <title>Thousands of microbial genomes shed light on interconnected biogeochemical processes in an aquifer system.</title>
        <authorList>
            <person name="Anantharaman K."/>
            <person name="Brown C.T."/>
            <person name="Hug L.A."/>
            <person name="Sharon I."/>
            <person name="Castelle C.J."/>
            <person name="Probst A.J."/>
            <person name="Thomas B.C."/>
            <person name="Singh A."/>
            <person name="Wilkins M.J."/>
            <person name="Karaoz U."/>
            <person name="Brodie E.L."/>
            <person name="Williams K.H."/>
            <person name="Hubbard S.S."/>
            <person name="Banfield J.F."/>
        </authorList>
    </citation>
    <scope>NUCLEOTIDE SEQUENCE [LARGE SCALE GENOMIC DNA]</scope>
    <source>
        <strain evidence="4">RBG_16_55_9</strain>
    </source>
</reference>
<dbReference type="SMART" id="SM00089">
    <property type="entry name" value="PKD"/>
    <property type="match status" value="2"/>
</dbReference>
<keyword evidence="1" id="KW-0732">Signal</keyword>
<dbReference type="STRING" id="1817864.A2Z21_02870"/>
<evidence type="ECO:0000256" key="1">
    <source>
        <dbReference type="SAM" id="SignalP"/>
    </source>
</evidence>
<gene>
    <name evidence="3" type="ORF">A2Z21_02870</name>
</gene>
<evidence type="ECO:0000313" key="4">
    <source>
        <dbReference type="Proteomes" id="UP000179157"/>
    </source>
</evidence>
<dbReference type="InterPro" id="IPR022409">
    <property type="entry name" value="PKD/Chitinase_dom"/>
</dbReference>
<organism evidence="3 4">
    <name type="scientific">Fraserbacteria sp. (strain RBG_16_55_9)</name>
    <dbReference type="NCBI Taxonomy" id="1817864"/>
    <lineage>
        <taxon>Bacteria</taxon>
        <taxon>Candidatus Fraseribacteriota</taxon>
    </lineage>
</organism>
<accession>A0A1F5UUX1</accession>
<feature type="signal peptide" evidence="1">
    <location>
        <begin position="1"/>
        <end position="23"/>
    </location>
</feature>
<evidence type="ECO:0000313" key="3">
    <source>
        <dbReference type="EMBL" id="OGF54956.1"/>
    </source>
</evidence>
<dbReference type="Proteomes" id="UP000179157">
    <property type="component" value="Unassembled WGS sequence"/>
</dbReference>
<dbReference type="InterPro" id="IPR035986">
    <property type="entry name" value="PKD_dom_sf"/>
</dbReference>
<dbReference type="InterPro" id="IPR000601">
    <property type="entry name" value="PKD_dom"/>
</dbReference>
<evidence type="ECO:0000259" key="2">
    <source>
        <dbReference type="PROSITE" id="PS50093"/>
    </source>
</evidence>
<proteinExistence type="predicted"/>
<name>A0A1F5UUX1_FRAXR</name>
<dbReference type="PROSITE" id="PS51257">
    <property type="entry name" value="PROKAR_LIPOPROTEIN"/>
    <property type="match status" value="1"/>
</dbReference>